<comment type="pathway">
    <text evidence="1">Amino-acid biosynthesis; L-proline biosynthesis; L-glutamate 5-semialdehyde from L-glutamate: step 2/2.</text>
</comment>
<evidence type="ECO:0000256" key="4">
    <source>
        <dbReference type="ARBA" id="ARBA00022650"/>
    </source>
</evidence>
<evidence type="ECO:0000256" key="7">
    <source>
        <dbReference type="ARBA" id="ARBA00049024"/>
    </source>
</evidence>
<evidence type="ECO:0000256" key="5">
    <source>
        <dbReference type="ARBA" id="ARBA00022857"/>
    </source>
</evidence>
<dbReference type="InterPro" id="IPR016162">
    <property type="entry name" value="Ald_DH_N"/>
</dbReference>
<dbReference type="SUPFAM" id="SSF53720">
    <property type="entry name" value="ALDH-like"/>
    <property type="match status" value="1"/>
</dbReference>
<dbReference type="Gene3D" id="3.40.605.10">
    <property type="entry name" value="Aldehyde Dehydrogenase, Chain A, domain 1"/>
    <property type="match status" value="1"/>
</dbReference>
<dbReference type="CDD" id="cd07079">
    <property type="entry name" value="ALDH_F18-19_ProA-GPR"/>
    <property type="match status" value="1"/>
</dbReference>
<feature type="domain" description="Aldehyde dehydrogenase" evidence="8">
    <location>
        <begin position="19"/>
        <end position="278"/>
    </location>
</feature>
<evidence type="ECO:0000259" key="8">
    <source>
        <dbReference type="Pfam" id="PF00171"/>
    </source>
</evidence>
<dbReference type="GO" id="GO:0055129">
    <property type="term" value="P:L-proline biosynthetic process"/>
    <property type="evidence" value="ECO:0007669"/>
    <property type="project" value="UniProtKB-UniPathway"/>
</dbReference>
<keyword evidence="3" id="KW-0028">Amino-acid biosynthesis</keyword>
<dbReference type="AlphaFoldDB" id="A0A382DXN3"/>
<comment type="catalytic activity">
    <reaction evidence="7">
        <text>L-glutamate 5-semialdehyde + phosphate + NADP(+) = L-glutamyl 5-phosphate + NADPH + H(+)</text>
        <dbReference type="Rhea" id="RHEA:19541"/>
        <dbReference type="ChEBI" id="CHEBI:15378"/>
        <dbReference type="ChEBI" id="CHEBI:43474"/>
        <dbReference type="ChEBI" id="CHEBI:57783"/>
        <dbReference type="ChEBI" id="CHEBI:58066"/>
        <dbReference type="ChEBI" id="CHEBI:58274"/>
        <dbReference type="ChEBI" id="CHEBI:58349"/>
        <dbReference type="EC" id="1.2.1.41"/>
    </reaction>
</comment>
<dbReference type="PANTHER" id="PTHR11063">
    <property type="entry name" value="GLUTAMATE SEMIALDEHYDE DEHYDROGENASE"/>
    <property type="match status" value="1"/>
</dbReference>
<dbReference type="PIRSF" id="PIRSF000151">
    <property type="entry name" value="GPR"/>
    <property type="match status" value="1"/>
</dbReference>
<keyword evidence="5" id="KW-0521">NADP</keyword>
<dbReference type="EMBL" id="UINC01041532">
    <property type="protein sequence ID" value="SVB42929.1"/>
    <property type="molecule type" value="Genomic_DNA"/>
</dbReference>
<dbReference type="PANTHER" id="PTHR11063:SF8">
    <property type="entry name" value="DELTA-1-PYRROLINE-5-CARBOXYLATE SYNTHASE"/>
    <property type="match status" value="1"/>
</dbReference>
<dbReference type="Gene3D" id="3.40.309.10">
    <property type="entry name" value="Aldehyde Dehydrogenase, Chain A, domain 2"/>
    <property type="match status" value="1"/>
</dbReference>
<protein>
    <recommendedName>
        <fullName evidence="2">glutamate-5-semialdehyde dehydrogenase</fullName>
        <ecNumber evidence="2">1.2.1.41</ecNumber>
    </recommendedName>
</protein>
<sequence length="416" mass="46709">MKSFMYSIGKKAIIASKNKINSKSKNKVLDRYINLIKKNKKLIIKQNSKDIKLATRKKLRSNLVDRLTINQKKLNNICAAINSVRKLKDPIDVTLKKWKRPNGLLIKRVSIPLGVVGVIFESRPNVVSDISSLCFKSGNSVILRGGSEALNSSKILVSLFRKALKINKIDPNYVQLIEKKERSYVDFILSSMSKYIDVIIPRGGKNLVAKVQKLSKIPTIGHLEGICHTYVDKDADLKMATKIVHNAKLRNTSICGATETILIHKKIVKKFCNPILNKLAINNCKIIGDRYLKKYYKRKFSLAKEKDWSTEYLNATVSVKCVKNLESAIEHVNKYGTMHTDSIITKNKKSANKFLKNVKSSIAIHNSSTQFADGGEFGFGGEVGISTNKLPPRGPVGLEQLVSYKYEVFGQGQIRK</sequence>
<dbReference type="InterPro" id="IPR000965">
    <property type="entry name" value="GPR_dom"/>
</dbReference>
<dbReference type="HAMAP" id="MF_00412">
    <property type="entry name" value="ProA"/>
    <property type="match status" value="1"/>
</dbReference>
<dbReference type="UniPathway" id="UPA00098">
    <property type="reaction ID" value="UER00360"/>
</dbReference>
<proteinExistence type="inferred from homology"/>
<reference evidence="9" key="1">
    <citation type="submission" date="2018-05" db="EMBL/GenBank/DDBJ databases">
        <authorList>
            <person name="Lanie J.A."/>
            <person name="Ng W.-L."/>
            <person name="Kazmierczak K.M."/>
            <person name="Andrzejewski T.M."/>
            <person name="Davidsen T.M."/>
            <person name="Wayne K.J."/>
            <person name="Tettelin H."/>
            <person name="Glass J.I."/>
            <person name="Rusch D."/>
            <person name="Podicherti R."/>
            <person name="Tsui H.-C.T."/>
            <person name="Winkler M.E."/>
        </authorList>
    </citation>
    <scope>NUCLEOTIDE SEQUENCE</scope>
</reference>
<dbReference type="InterPro" id="IPR016163">
    <property type="entry name" value="Ald_DH_C"/>
</dbReference>
<keyword evidence="6" id="KW-0560">Oxidoreductase</keyword>
<dbReference type="GO" id="GO:0050661">
    <property type="term" value="F:NADP binding"/>
    <property type="evidence" value="ECO:0007669"/>
    <property type="project" value="InterPro"/>
</dbReference>
<dbReference type="GO" id="GO:0004350">
    <property type="term" value="F:glutamate-5-semialdehyde dehydrogenase activity"/>
    <property type="evidence" value="ECO:0007669"/>
    <property type="project" value="UniProtKB-EC"/>
</dbReference>
<evidence type="ECO:0000256" key="2">
    <source>
        <dbReference type="ARBA" id="ARBA00013002"/>
    </source>
</evidence>
<dbReference type="NCBIfam" id="TIGR00407">
    <property type="entry name" value="proA"/>
    <property type="match status" value="1"/>
</dbReference>
<dbReference type="InterPro" id="IPR016161">
    <property type="entry name" value="Ald_DH/histidinol_DH"/>
</dbReference>
<organism evidence="9">
    <name type="scientific">marine metagenome</name>
    <dbReference type="NCBI Taxonomy" id="408172"/>
    <lineage>
        <taxon>unclassified sequences</taxon>
        <taxon>metagenomes</taxon>
        <taxon>ecological metagenomes</taxon>
    </lineage>
</organism>
<keyword evidence="4" id="KW-0641">Proline biosynthesis</keyword>
<dbReference type="EC" id="1.2.1.41" evidence="2"/>
<evidence type="ECO:0000256" key="6">
    <source>
        <dbReference type="ARBA" id="ARBA00023002"/>
    </source>
</evidence>
<dbReference type="InterPro" id="IPR015590">
    <property type="entry name" value="Aldehyde_DH_dom"/>
</dbReference>
<evidence type="ECO:0000256" key="1">
    <source>
        <dbReference type="ARBA" id="ARBA00004985"/>
    </source>
</evidence>
<dbReference type="Pfam" id="PF00171">
    <property type="entry name" value="Aldedh"/>
    <property type="match status" value="1"/>
</dbReference>
<accession>A0A382DXN3</accession>
<gene>
    <name evidence="9" type="ORF">METZ01_LOCUS195783</name>
</gene>
<name>A0A382DXN3_9ZZZZ</name>
<evidence type="ECO:0000256" key="3">
    <source>
        <dbReference type="ARBA" id="ARBA00022605"/>
    </source>
</evidence>
<dbReference type="NCBIfam" id="NF001221">
    <property type="entry name" value="PRK00197.1"/>
    <property type="match status" value="1"/>
</dbReference>
<dbReference type="InterPro" id="IPR012134">
    <property type="entry name" value="Glu-5-SA_DH"/>
</dbReference>
<evidence type="ECO:0000313" key="9">
    <source>
        <dbReference type="EMBL" id="SVB42929.1"/>
    </source>
</evidence>